<sequence length="127" mass="14285">MSLNELIRWLTLSLRSLNAKNHLQSITISLNNENKTNAHRSMWKVLDLLLTGPPFDSGTFCGLIFNRRSSFSVFNRSDMTAADFDAVAKLLPVELPRINGKGLLQVERSRLVAGGIVFLEEQWLARA</sequence>
<evidence type="ECO:0000313" key="2">
    <source>
        <dbReference type="Proteomes" id="UP000054549"/>
    </source>
</evidence>
<dbReference type="Proteomes" id="UP000054549">
    <property type="component" value="Unassembled WGS sequence"/>
</dbReference>
<proteinExistence type="predicted"/>
<name>A0A0C2X0Q8_AMAMK</name>
<dbReference type="EMBL" id="KN818267">
    <property type="protein sequence ID" value="KIL62721.1"/>
    <property type="molecule type" value="Genomic_DNA"/>
</dbReference>
<gene>
    <name evidence="1" type="ORF">M378DRAFT_165380</name>
</gene>
<evidence type="ECO:0000313" key="1">
    <source>
        <dbReference type="EMBL" id="KIL62721.1"/>
    </source>
</evidence>
<dbReference type="InParanoid" id="A0A0C2X0Q8"/>
<reference evidence="1 2" key="1">
    <citation type="submission" date="2014-04" db="EMBL/GenBank/DDBJ databases">
        <title>Evolutionary Origins and Diversification of the Mycorrhizal Mutualists.</title>
        <authorList>
            <consortium name="DOE Joint Genome Institute"/>
            <consortium name="Mycorrhizal Genomics Consortium"/>
            <person name="Kohler A."/>
            <person name="Kuo A."/>
            <person name="Nagy L.G."/>
            <person name="Floudas D."/>
            <person name="Copeland A."/>
            <person name="Barry K.W."/>
            <person name="Cichocki N."/>
            <person name="Veneault-Fourrey C."/>
            <person name="LaButti K."/>
            <person name="Lindquist E.A."/>
            <person name="Lipzen A."/>
            <person name="Lundell T."/>
            <person name="Morin E."/>
            <person name="Murat C."/>
            <person name="Riley R."/>
            <person name="Ohm R."/>
            <person name="Sun H."/>
            <person name="Tunlid A."/>
            <person name="Henrissat B."/>
            <person name="Grigoriev I.V."/>
            <person name="Hibbett D.S."/>
            <person name="Martin F."/>
        </authorList>
    </citation>
    <scope>NUCLEOTIDE SEQUENCE [LARGE SCALE GENOMIC DNA]</scope>
    <source>
        <strain evidence="1 2">Koide BX008</strain>
    </source>
</reference>
<dbReference type="AlphaFoldDB" id="A0A0C2X0Q8"/>
<protein>
    <submittedName>
        <fullName evidence="1">Uncharacterized protein</fullName>
    </submittedName>
</protein>
<accession>A0A0C2X0Q8</accession>
<dbReference type="HOGENOM" id="CLU_1969992_0_0_1"/>
<organism evidence="1 2">
    <name type="scientific">Amanita muscaria (strain Koide BX008)</name>
    <dbReference type="NCBI Taxonomy" id="946122"/>
    <lineage>
        <taxon>Eukaryota</taxon>
        <taxon>Fungi</taxon>
        <taxon>Dikarya</taxon>
        <taxon>Basidiomycota</taxon>
        <taxon>Agaricomycotina</taxon>
        <taxon>Agaricomycetes</taxon>
        <taxon>Agaricomycetidae</taxon>
        <taxon>Agaricales</taxon>
        <taxon>Pluteineae</taxon>
        <taxon>Amanitaceae</taxon>
        <taxon>Amanita</taxon>
    </lineage>
</organism>
<keyword evidence="2" id="KW-1185">Reference proteome</keyword>